<evidence type="ECO:0000256" key="1">
    <source>
        <dbReference type="ARBA" id="ARBA00006700"/>
    </source>
</evidence>
<keyword evidence="3" id="KW-0694">RNA-binding</keyword>
<evidence type="ECO:0000259" key="7">
    <source>
        <dbReference type="Pfam" id="PF03939"/>
    </source>
</evidence>
<dbReference type="InterPro" id="IPR012678">
    <property type="entry name" value="Ribosomal_uL23/eL15/eS24_sf"/>
</dbReference>
<evidence type="ECO:0000256" key="2">
    <source>
        <dbReference type="ARBA" id="ARBA00022730"/>
    </source>
</evidence>
<evidence type="ECO:0000256" key="4">
    <source>
        <dbReference type="ARBA" id="ARBA00022980"/>
    </source>
</evidence>
<proteinExistence type="inferred from homology"/>
<reference evidence="8" key="1">
    <citation type="journal article" date="2022" name="bioRxiv">
        <title>Genomics of Preaxostyla Flagellates Illuminates Evolutionary Transitions and the Path Towards Mitochondrial Loss.</title>
        <authorList>
            <person name="Novak L.V.F."/>
            <person name="Treitli S.C."/>
            <person name="Pyrih J."/>
            <person name="Halakuc P."/>
            <person name="Pipaliya S.V."/>
            <person name="Vacek V."/>
            <person name="Brzon O."/>
            <person name="Soukal P."/>
            <person name="Eme L."/>
            <person name="Dacks J.B."/>
            <person name="Karnkowska A."/>
            <person name="Elias M."/>
            <person name="Hampl V."/>
        </authorList>
    </citation>
    <scope>NUCLEOTIDE SEQUENCE</scope>
    <source>
        <strain evidence="8">RCP-MX</strain>
    </source>
</reference>
<dbReference type="SUPFAM" id="SSF54189">
    <property type="entry name" value="Ribosomal proteins S24e, L23 and L15e"/>
    <property type="match status" value="1"/>
</dbReference>
<gene>
    <name evidence="8" type="ORF">PAPYR_9730</name>
</gene>
<dbReference type="GO" id="GO:0005840">
    <property type="term" value="C:ribosome"/>
    <property type="evidence" value="ECO:0007669"/>
    <property type="project" value="UniProtKB-KW"/>
</dbReference>
<dbReference type="InterPro" id="IPR005633">
    <property type="entry name" value="Ribosomal_uL23_N"/>
</dbReference>
<dbReference type="NCBIfam" id="NF011118">
    <property type="entry name" value="PRK14548.1"/>
    <property type="match status" value="1"/>
</dbReference>
<comment type="similarity">
    <text evidence="1 6">Belongs to the universal ribosomal protein uL23 family.</text>
</comment>
<evidence type="ECO:0000256" key="3">
    <source>
        <dbReference type="ARBA" id="ARBA00022884"/>
    </source>
</evidence>
<keyword evidence="9" id="KW-1185">Reference proteome</keyword>
<sequence length="130" mass="14996">MVKKEGTAVHARKVRTSVHFFRPKTLALTRNPKYRRHAINHANKMDSFQVIRHPLTTESAMQQVENHNTLVFIVDRRANKCQIRRAIQSLYSVKADRINTLIRPDGQKKAYVRLTGDYDTMQVAGKIGLI</sequence>
<dbReference type="Gene3D" id="3.30.70.330">
    <property type="match status" value="1"/>
</dbReference>
<protein>
    <submittedName>
        <fullName evidence="8">60S ribosomal protein L25</fullName>
    </submittedName>
</protein>
<name>A0ABQ8UET1_9EUKA</name>
<dbReference type="InterPro" id="IPR013025">
    <property type="entry name" value="Ribosomal_uL23-like"/>
</dbReference>
<comment type="caution">
    <text evidence="8">The sequence shown here is derived from an EMBL/GenBank/DDBJ whole genome shotgun (WGS) entry which is preliminary data.</text>
</comment>
<keyword evidence="5 6" id="KW-0687">Ribonucleoprotein</keyword>
<keyword evidence="2" id="KW-0699">rRNA-binding</keyword>
<dbReference type="Proteomes" id="UP001141327">
    <property type="component" value="Unassembled WGS sequence"/>
</dbReference>
<dbReference type="EMBL" id="JAPMOS010000111">
    <property type="protein sequence ID" value="KAJ4455340.1"/>
    <property type="molecule type" value="Genomic_DNA"/>
</dbReference>
<evidence type="ECO:0000313" key="8">
    <source>
        <dbReference type="EMBL" id="KAJ4455340.1"/>
    </source>
</evidence>
<evidence type="ECO:0000256" key="5">
    <source>
        <dbReference type="ARBA" id="ARBA00023274"/>
    </source>
</evidence>
<keyword evidence="4 6" id="KW-0689">Ribosomal protein</keyword>
<dbReference type="PROSITE" id="PS00050">
    <property type="entry name" value="RIBOSOMAL_L23"/>
    <property type="match status" value="1"/>
</dbReference>
<evidence type="ECO:0000313" key="9">
    <source>
        <dbReference type="Proteomes" id="UP001141327"/>
    </source>
</evidence>
<dbReference type="Pfam" id="PF03939">
    <property type="entry name" value="Ribosomal_L23eN"/>
    <property type="match status" value="1"/>
</dbReference>
<accession>A0ABQ8UET1</accession>
<evidence type="ECO:0000256" key="6">
    <source>
        <dbReference type="RuleBase" id="RU003934"/>
    </source>
</evidence>
<feature type="domain" description="Large ribosomal subunit protein uL23 N-terminal" evidence="7">
    <location>
        <begin position="5"/>
        <end position="41"/>
    </location>
</feature>
<dbReference type="HAMAP" id="MF_01369_A">
    <property type="entry name" value="Ribosomal_uL23_A"/>
    <property type="match status" value="1"/>
</dbReference>
<dbReference type="InterPro" id="IPR001014">
    <property type="entry name" value="Ribosomal_uL23_CS"/>
</dbReference>
<dbReference type="InterPro" id="IPR012677">
    <property type="entry name" value="Nucleotide-bd_a/b_plait_sf"/>
</dbReference>
<dbReference type="PANTHER" id="PTHR11620">
    <property type="entry name" value="60S RIBOSOMAL PROTEIN L23A"/>
    <property type="match status" value="1"/>
</dbReference>
<organism evidence="8 9">
    <name type="scientific">Paratrimastix pyriformis</name>
    <dbReference type="NCBI Taxonomy" id="342808"/>
    <lineage>
        <taxon>Eukaryota</taxon>
        <taxon>Metamonada</taxon>
        <taxon>Preaxostyla</taxon>
        <taxon>Paratrimastigidae</taxon>
        <taxon>Paratrimastix</taxon>
    </lineage>
</organism>
<dbReference type="Pfam" id="PF00276">
    <property type="entry name" value="Ribosomal_L23"/>
    <property type="match status" value="1"/>
</dbReference>